<evidence type="ECO:0000256" key="3">
    <source>
        <dbReference type="ARBA" id="ARBA00022692"/>
    </source>
</evidence>
<keyword evidence="15" id="KW-1185">Reference proteome</keyword>
<dbReference type="InterPro" id="IPR008979">
    <property type="entry name" value="Galactose-bd-like_sf"/>
</dbReference>
<evidence type="ECO:0000313" key="15">
    <source>
        <dbReference type="Proteomes" id="UP000288216"/>
    </source>
</evidence>
<reference evidence="14 15" key="1">
    <citation type="journal article" date="2018" name="Nat. Ecol. Evol.">
        <title>Shark genomes provide insights into elasmobranch evolution and the origin of vertebrates.</title>
        <authorList>
            <person name="Hara Y"/>
            <person name="Yamaguchi K"/>
            <person name="Onimaru K"/>
            <person name="Kadota M"/>
            <person name="Koyanagi M"/>
            <person name="Keeley SD"/>
            <person name="Tatsumi K"/>
            <person name="Tanaka K"/>
            <person name="Motone F"/>
            <person name="Kageyama Y"/>
            <person name="Nozu R"/>
            <person name="Adachi N"/>
            <person name="Nishimura O"/>
            <person name="Nakagawa R"/>
            <person name="Tanegashima C"/>
            <person name="Kiyatake I"/>
            <person name="Matsumoto R"/>
            <person name="Murakumo K"/>
            <person name="Nishida K"/>
            <person name="Terakita A"/>
            <person name="Kuratani S"/>
            <person name="Sato K"/>
            <person name="Hyodo S Kuraku.S."/>
        </authorList>
    </citation>
    <scope>NUCLEOTIDE SEQUENCE [LARGE SCALE GENOMIC DNA]</scope>
</reference>
<feature type="transmembrane region" description="Helical" evidence="9">
    <location>
        <begin position="460"/>
        <end position="483"/>
    </location>
</feature>
<dbReference type="Pfam" id="PF03815">
    <property type="entry name" value="LCCL"/>
    <property type="match status" value="1"/>
</dbReference>
<feature type="region of interest" description="Disordered" evidence="8">
    <location>
        <begin position="424"/>
        <end position="447"/>
    </location>
</feature>
<evidence type="ECO:0000256" key="2">
    <source>
        <dbReference type="ARBA" id="ARBA00022553"/>
    </source>
</evidence>
<dbReference type="PANTHER" id="PTHR46806">
    <property type="entry name" value="F5/8 TYPE C DOMAIN-CONTAINING PROTEIN"/>
    <property type="match status" value="1"/>
</dbReference>
<feature type="disulfide bond" evidence="7">
    <location>
        <begin position="44"/>
        <end position="71"/>
    </location>
</feature>
<dbReference type="SUPFAM" id="SSF49854">
    <property type="entry name" value="Spermadhesin, CUB domain"/>
    <property type="match status" value="1"/>
</dbReference>
<dbReference type="Gene3D" id="2.60.120.290">
    <property type="entry name" value="Spermadhesin, CUB domain"/>
    <property type="match status" value="1"/>
</dbReference>
<dbReference type="FunFam" id="2.60.120.260:FF:000002">
    <property type="entry name" value="Coagulation factor VIII"/>
    <property type="match status" value="1"/>
</dbReference>
<evidence type="ECO:0008006" key="16">
    <source>
        <dbReference type="Google" id="ProtNLM"/>
    </source>
</evidence>
<dbReference type="CDD" id="cd00041">
    <property type="entry name" value="CUB"/>
    <property type="match status" value="1"/>
</dbReference>
<dbReference type="OrthoDB" id="6369184at2759"/>
<dbReference type="SUPFAM" id="SSF69848">
    <property type="entry name" value="LCCL domain"/>
    <property type="match status" value="1"/>
</dbReference>
<dbReference type="Proteomes" id="UP000288216">
    <property type="component" value="Unassembled WGS sequence"/>
</dbReference>
<dbReference type="GO" id="GO:0005886">
    <property type="term" value="C:plasma membrane"/>
    <property type="evidence" value="ECO:0007669"/>
    <property type="project" value="TreeGrafter"/>
</dbReference>
<dbReference type="SMART" id="SM00603">
    <property type="entry name" value="LCCL"/>
    <property type="match status" value="1"/>
</dbReference>
<dbReference type="FunFam" id="2.60.120.290:FF:000005">
    <property type="entry name" value="Procollagen C-endopeptidase enhancer 1"/>
    <property type="match status" value="1"/>
</dbReference>
<dbReference type="CDD" id="cd00057">
    <property type="entry name" value="FA58C"/>
    <property type="match status" value="1"/>
</dbReference>
<dbReference type="PROSITE" id="PS50820">
    <property type="entry name" value="LCCL"/>
    <property type="match status" value="1"/>
</dbReference>
<feature type="domain" description="CUB" evidence="11">
    <location>
        <begin position="44"/>
        <end position="158"/>
    </location>
</feature>
<evidence type="ECO:0000256" key="8">
    <source>
        <dbReference type="SAM" id="MobiDB-lite"/>
    </source>
</evidence>
<dbReference type="InterPro" id="IPR004043">
    <property type="entry name" value="LCCL"/>
</dbReference>
<dbReference type="Gene3D" id="2.170.130.20">
    <property type="entry name" value="LCCL-like domain"/>
    <property type="match status" value="1"/>
</dbReference>
<feature type="domain" description="LCCL" evidence="13">
    <location>
        <begin position="160"/>
        <end position="244"/>
    </location>
</feature>
<evidence type="ECO:0000256" key="6">
    <source>
        <dbReference type="ARBA" id="ARBA00023157"/>
    </source>
</evidence>
<evidence type="ECO:0000256" key="1">
    <source>
        <dbReference type="ARBA" id="ARBA00004479"/>
    </source>
</evidence>
<dbReference type="AlphaFoldDB" id="A0A401NP52"/>
<feature type="domain" description="F5/8 type C" evidence="12">
    <location>
        <begin position="253"/>
        <end position="414"/>
    </location>
</feature>
<dbReference type="OMA" id="EHRMFWS"/>
<dbReference type="PROSITE" id="PS01285">
    <property type="entry name" value="FA58C_1"/>
    <property type="match status" value="1"/>
</dbReference>
<dbReference type="Pfam" id="PF00754">
    <property type="entry name" value="F5_F8_type_C"/>
    <property type="match status" value="1"/>
</dbReference>
<dbReference type="SMART" id="SM00042">
    <property type="entry name" value="CUB"/>
    <property type="match status" value="1"/>
</dbReference>
<keyword evidence="4 9" id="KW-1133">Transmembrane helix</keyword>
<dbReference type="SUPFAM" id="SSF49785">
    <property type="entry name" value="Galactose-binding domain-like"/>
    <property type="match status" value="1"/>
</dbReference>
<accession>A0A401NP52</accession>
<evidence type="ECO:0000256" key="10">
    <source>
        <dbReference type="SAM" id="SignalP"/>
    </source>
</evidence>
<dbReference type="GO" id="GO:0038023">
    <property type="term" value="F:signaling receptor activity"/>
    <property type="evidence" value="ECO:0007669"/>
    <property type="project" value="TreeGrafter"/>
</dbReference>
<evidence type="ECO:0000256" key="9">
    <source>
        <dbReference type="SAM" id="Phobius"/>
    </source>
</evidence>
<keyword evidence="2" id="KW-0597">Phosphoprotein</keyword>
<dbReference type="SMART" id="SM00231">
    <property type="entry name" value="FA58C"/>
    <property type="match status" value="1"/>
</dbReference>
<keyword evidence="5 9" id="KW-0472">Membrane</keyword>
<sequence length="633" mass="69800">MLLLRPGDMSLSLHLAPEPHRLLVLLVVLAGRINLVQGQQGDGCGHTVIGLESGTLTSKNYPGTYPNHTFCKWELRVAPGKSIILRLGDLDIEYTEDCSSNSLKIYTSSSANSSYGPYCRNMNEVPSTIQLTSNAVTVEFRSGTHISGRGFLLSYTTTDHSDLISCLDKGIHYSQQSFSKYCPAGCKNVTGDVWGNLQQGYRDTSVLCKAAIHAGAISDDLGGPISVILRRGITLYEAGSANGILTKTGPLSEKRMEINKDCDGVLKNRHFSASSSWTEKNDIGELIVWSPDKANVSSKGHPWAWAANSDNEGEWLQIDLGERRNITGIVTKGSTNNGYNFYVKTYKISYSKDGKSWRSYKSKNSKESKVFEGNMNDQQLVRNNFIPSFVGRYIRIKPLTWSQRIAMKVELIGCKVLQRIRQFGNPRSSKPLPKPTGPPTESSTLPDPVVVEKHTPGFNLMVILIVVGFVVIISAAALLLCLYCKKRKTGPRMDCSFIEVCDKSVTKQNCQRGQLKPTESEIITYTSEEGSSRNFTENDMSEYAEPDIIQVGITGQKASSTFKPSVDDGYTIPLVVSHYDVPFSGKDHEYAEPLSNPEPEYATPFVEQSTEPEQSTKKNVCIVKVVPATPEAL</sequence>
<evidence type="ECO:0000256" key="4">
    <source>
        <dbReference type="ARBA" id="ARBA00022989"/>
    </source>
</evidence>
<keyword evidence="10" id="KW-0732">Signal</keyword>
<evidence type="ECO:0000259" key="12">
    <source>
        <dbReference type="PROSITE" id="PS50022"/>
    </source>
</evidence>
<protein>
    <recommendedName>
        <fullName evidence="16">Discoidin, CUB and LCCL domain-containing protein 1</fullName>
    </recommendedName>
</protein>
<dbReference type="PANTHER" id="PTHR46806:SF6">
    <property type="entry name" value="DISCOIDIN, CUB AND LCCL DOMAIN CONTAINING 1"/>
    <property type="match status" value="1"/>
</dbReference>
<evidence type="ECO:0000256" key="5">
    <source>
        <dbReference type="ARBA" id="ARBA00023136"/>
    </source>
</evidence>
<dbReference type="InterPro" id="IPR000421">
    <property type="entry name" value="FA58C"/>
</dbReference>
<comment type="subcellular location">
    <subcellularLocation>
        <location evidence="1">Membrane</location>
        <topology evidence="1">Single-pass type I membrane protein</topology>
    </subcellularLocation>
</comment>
<proteinExistence type="predicted"/>
<dbReference type="Pfam" id="PF00431">
    <property type="entry name" value="CUB"/>
    <property type="match status" value="1"/>
</dbReference>
<dbReference type="PROSITE" id="PS01180">
    <property type="entry name" value="CUB"/>
    <property type="match status" value="1"/>
</dbReference>
<name>A0A401NP52_SCYTO</name>
<comment type="caution">
    <text evidence="7">Lacks conserved residue(s) required for the propagation of feature annotation.</text>
</comment>
<gene>
    <name evidence="14" type="ORF">scyTo_0007265</name>
</gene>
<dbReference type="PROSITE" id="PS50022">
    <property type="entry name" value="FA58C_3"/>
    <property type="match status" value="1"/>
</dbReference>
<dbReference type="Gene3D" id="2.60.120.260">
    <property type="entry name" value="Galactose-binding domain-like"/>
    <property type="match status" value="1"/>
</dbReference>
<dbReference type="InterPro" id="IPR000859">
    <property type="entry name" value="CUB_dom"/>
</dbReference>
<keyword evidence="6 7" id="KW-1015">Disulfide bond</keyword>
<feature type="chain" id="PRO_5018964791" description="Discoidin, CUB and LCCL domain-containing protein 1" evidence="10">
    <location>
        <begin position="39"/>
        <end position="633"/>
    </location>
</feature>
<evidence type="ECO:0000259" key="11">
    <source>
        <dbReference type="PROSITE" id="PS01180"/>
    </source>
</evidence>
<dbReference type="InterPro" id="IPR036609">
    <property type="entry name" value="LCCL_sf"/>
</dbReference>
<evidence type="ECO:0000256" key="7">
    <source>
        <dbReference type="PROSITE-ProRule" id="PRU00059"/>
    </source>
</evidence>
<feature type="signal peptide" evidence="10">
    <location>
        <begin position="1"/>
        <end position="38"/>
    </location>
</feature>
<keyword evidence="3 9" id="KW-0812">Transmembrane</keyword>
<dbReference type="InterPro" id="IPR050633">
    <property type="entry name" value="Neuropilin_MCO_CoagFactor"/>
</dbReference>
<dbReference type="InterPro" id="IPR035914">
    <property type="entry name" value="Sperma_CUB_dom_sf"/>
</dbReference>
<organism evidence="14 15">
    <name type="scientific">Scyliorhinus torazame</name>
    <name type="common">Cloudy catshark</name>
    <name type="synonym">Catulus torazame</name>
    <dbReference type="NCBI Taxonomy" id="75743"/>
    <lineage>
        <taxon>Eukaryota</taxon>
        <taxon>Metazoa</taxon>
        <taxon>Chordata</taxon>
        <taxon>Craniata</taxon>
        <taxon>Vertebrata</taxon>
        <taxon>Chondrichthyes</taxon>
        <taxon>Elasmobranchii</taxon>
        <taxon>Galeomorphii</taxon>
        <taxon>Galeoidea</taxon>
        <taxon>Carcharhiniformes</taxon>
        <taxon>Scyliorhinidae</taxon>
        <taxon>Scyliorhinus</taxon>
    </lineage>
</organism>
<comment type="caution">
    <text evidence="14">The sequence shown here is derived from an EMBL/GenBank/DDBJ whole genome shotgun (WGS) entry which is preliminary data.</text>
</comment>
<evidence type="ECO:0000259" key="13">
    <source>
        <dbReference type="PROSITE" id="PS50820"/>
    </source>
</evidence>
<dbReference type="EMBL" id="BFAA01002596">
    <property type="protein sequence ID" value="GCB62661.1"/>
    <property type="molecule type" value="Genomic_DNA"/>
</dbReference>
<evidence type="ECO:0000313" key="14">
    <source>
        <dbReference type="EMBL" id="GCB62661.1"/>
    </source>
</evidence>